<protein>
    <recommendedName>
        <fullName evidence="9">Amino acid permease/ SLC12A domain-containing protein</fullName>
    </recommendedName>
</protein>
<feature type="transmembrane region" description="Helical" evidence="6">
    <location>
        <begin position="264"/>
        <end position="287"/>
    </location>
</feature>
<feature type="transmembrane region" description="Helical" evidence="6">
    <location>
        <begin position="508"/>
        <end position="527"/>
    </location>
</feature>
<comment type="caution">
    <text evidence="7">The sequence shown here is derived from an EMBL/GenBank/DDBJ whole genome shotgun (WGS) entry which is preliminary data.</text>
</comment>
<evidence type="ECO:0000256" key="4">
    <source>
        <dbReference type="ARBA" id="ARBA00023136"/>
    </source>
</evidence>
<feature type="transmembrane region" description="Helical" evidence="6">
    <location>
        <begin position="424"/>
        <end position="443"/>
    </location>
</feature>
<feature type="transmembrane region" description="Helical" evidence="6">
    <location>
        <begin position="378"/>
        <end position="398"/>
    </location>
</feature>
<evidence type="ECO:0000313" key="7">
    <source>
        <dbReference type="EMBL" id="RWA13823.1"/>
    </source>
</evidence>
<reference evidence="7 8" key="1">
    <citation type="submission" date="2018-12" db="EMBL/GenBank/DDBJ databases">
        <title>Draft genome sequence of Xylaria grammica IHI A82.</title>
        <authorList>
            <person name="Buettner E."/>
            <person name="Kellner H."/>
        </authorList>
    </citation>
    <scope>NUCLEOTIDE SEQUENCE [LARGE SCALE GENOMIC DNA]</scope>
    <source>
        <strain evidence="7 8">IHI A82</strain>
    </source>
</reference>
<dbReference type="Pfam" id="PF13520">
    <property type="entry name" value="AA_permease_2"/>
    <property type="match status" value="1"/>
</dbReference>
<dbReference type="InterPro" id="IPR050598">
    <property type="entry name" value="AminoAcid_Transporter"/>
</dbReference>
<dbReference type="Pfam" id="PF07543">
    <property type="entry name" value="PGA2"/>
    <property type="match status" value="1"/>
</dbReference>
<evidence type="ECO:0008006" key="9">
    <source>
        <dbReference type="Google" id="ProtNLM"/>
    </source>
</evidence>
<gene>
    <name evidence="7" type="ORF">EKO27_g1296</name>
</gene>
<comment type="subcellular location">
    <subcellularLocation>
        <location evidence="1">Membrane</location>
        <topology evidence="1">Multi-pass membrane protein</topology>
    </subcellularLocation>
</comment>
<evidence type="ECO:0000313" key="8">
    <source>
        <dbReference type="Proteomes" id="UP000286045"/>
    </source>
</evidence>
<feature type="transmembrane region" description="Helical" evidence="6">
    <location>
        <begin position="350"/>
        <end position="371"/>
    </location>
</feature>
<feature type="compositionally biased region" description="Acidic residues" evidence="5">
    <location>
        <begin position="93"/>
        <end position="104"/>
    </location>
</feature>
<dbReference type="EMBL" id="RYZI01000019">
    <property type="protein sequence ID" value="RWA13823.1"/>
    <property type="molecule type" value="Genomic_DNA"/>
</dbReference>
<keyword evidence="4 6" id="KW-0472">Membrane</keyword>
<feature type="transmembrane region" description="Helical" evidence="6">
    <location>
        <begin position="464"/>
        <end position="488"/>
    </location>
</feature>
<dbReference type="GO" id="GO:0016020">
    <property type="term" value="C:membrane"/>
    <property type="evidence" value="ECO:0007669"/>
    <property type="project" value="UniProtKB-SubCell"/>
</dbReference>
<proteinExistence type="predicted"/>
<evidence type="ECO:0000256" key="6">
    <source>
        <dbReference type="SAM" id="Phobius"/>
    </source>
</evidence>
<dbReference type="PANTHER" id="PTHR11785">
    <property type="entry name" value="AMINO ACID TRANSPORTER"/>
    <property type="match status" value="1"/>
</dbReference>
<evidence type="ECO:0000256" key="2">
    <source>
        <dbReference type="ARBA" id="ARBA00022692"/>
    </source>
</evidence>
<dbReference type="PANTHER" id="PTHR11785:SF402">
    <property type="entry name" value="AMINO ACID TRANSPORTER (EUROFUNG)"/>
    <property type="match status" value="1"/>
</dbReference>
<dbReference type="STRING" id="363999.A0A439DHE4"/>
<organism evidence="7 8">
    <name type="scientific">Xylaria grammica</name>
    <dbReference type="NCBI Taxonomy" id="363999"/>
    <lineage>
        <taxon>Eukaryota</taxon>
        <taxon>Fungi</taxon>
        <taxon>Dikarya</taxon>
        <taxon>Ascomycota</taxon>
        <taxon>Pezizomycotina</taxon>
        <taxon>Sordariomycetes</taxon>
        <taxon>Xylariomycetidae</taxon>
        <taxon>Xylariales</taxon>
        <taxon>Xylariaceae</taxon>
        <taxon>Xylaria</taxon>
    </lineage>
</organism>
<dbReference type="Proteomes" id="UP000286045">
    <property type="component" value="Unassembled WGS sequence"/>
</dbReference>
<evidence type="ECO:0000256" key="5">
    <source>
        <dbReference type="SAM" id="MobiDB-lite"/>
    </source>
</evidence>
<evidence type="ECO:0000256" key="3">
    <source>
        <dbReference type="ARBA" id="ARBA00022989"/>
    </source>
</evidence>
<dbReference type="Gene3D" id="1.20.1740.10">
    <property type="entry name" value="Amino acid/polyamine transporter I"/>
    <property type="match status" value="1"/>
</dbReference>
<name>A0A439DHE4_9PEZI</name>
<feature type="transmembrane region" description="Helical" evidence="6">
    <location>
        <begin position="230"/>
        <end position="252"/>
    </location>
</feature>
<keyword evidence="3 6" id="KW-1133">Transmembrane helix</keyword>
<sequence>MADELTDLFTHLGESVWSLVTLISNRMTTNVSSSITNMTAQQWIRLIAIVGAYALLRPYIIKLGAKHQEKQFEKAQQEVAEISPNELRGELGIPDESDDDDEVQGETTAADWGKKARKRQRNMIKQLLDAEEQRLQETFDEQEDKDIEDIMCPGGLANFEFYADLVQTDDPAMVCSAGMSGAGTSAQLSDDAPEACGIDEQVTVRSALLRGSEIGGELRPRRKGPTLTRLNCLALIIGLQVGSGIFSAPSLIAQQVRSPAEAVGVFVVAGLLVWTGAASFVELGLLVPSNGGIQDYLRASWGDYPGYLFSWIWVGVARPAGNAVISTIFADYLLKALRPADPISPWPSKIVALGCVASLTAINCLGATAGAKAANIFMILKLATLGSIIAIGFTAYVFGYGDGVPASHAGWFGWDQAGHDEPDLWGYLGNISAAVFTALFCYGGWENASFVAGDMDNPARDLPIAINGAMALVIIGFFLMNASLYICLPFDMIRESKTVAVEFANRTIGAWGGLIFTIGVAISAMGASNANLFAVAKVTVAASQRAYFPPILANLHCRTAQEEASYFRRALAWPFRLPVLALVRLTRRLRWEYSTPVFALLLNGALTSFFILVGNLTGLIALIGDIPPSPLLWARDMHIHPQAKGGQTVTNRISSYVQDVQDMGGKPNHILVRQQLVDYQRSTLCTASHTRDFFY</sequence>
<feature type="region of interest" description="Disordered" evidence="5">
    <location>
        <begin position="85"/>
        <end position="114"/>
    </location>
</feature>
<accession>A0A439DHE4</accession>
<keyword evidence="2 6" id="KW-0812">Transmembrane</keyword>
<dbReference type="InterPro" id="IPR002293">
    <property type="entry name" value="AA/rel_permease1"/>
</dbReference>
<feature type="transmembrane region" description="Helical" evidence="6">
    <location>
        <begin position="308"/>
        <end position="330"/>
    </location>
</feature>
<dbReference type="AlphaFoldDB" id="A0A439DHE4"/>
<dbReference type="InterPro" id="IPR011431">
    <property type="entry name" value="Trafficking_Pga2"/>
</dbReference>
<dbReference type="GO" id="GO:0015179">
    <property type="term" value="F:L-amino acid transmembrane transporter activity"/>
    <property type="evidence" value="ECO:0007669"/>
    <property type="project" value="TreeGrafter"/>
</dbReference>
<keyword evidence="8" id="KW-1185">Reference proteome</keyword>
<evidence type="ECO:0000256" key="1">
    <source>
        <dbReference type="ARBA" id="ARBA00004141"/>
    </source>
</evidence>
<feature type="transmembrane region" description="Helical" evidence="6">
    <location>
        <begin position="43"/>
        <end position="60"/>
    </location>
</feature>
<feature type="transmembrane region" description="Helical" evidence="6">
    <location>
        <begin position="597"/>
        <end position="623"/>
    </location>
</feature>